<dbReference type="Gene3D" id="4.10.60.10">
    <property type="entry name" value="Zinc finger, CCHC-type"/>
    <property type="match status" value="1"/>
</dbReference>
<dbReference type="InterPro" id="IPR001878">
    <property type="entry name" value="Znf_CCHC"/>
</dbReference>
<dbReference type="GO" id="GO:0008270">
    <property type="term" value="F:zinc ion binding"/>
    <property type="evidence" value="ECO:0007669"/>
    <property type="project" value="UniProtKB-KW"/>
</dbReference>
<feature type="domain" description="Integrase catalytic" evidence="6">
    <location>
        <begin position="359"/>
        <end position="535"/>
    </location>
</feature>
<dbReference type="AlphaFoldDB" id="A0AAV5IBZ7"/>
<dbReference type="InterPro" id="IPR001584">
    <property type="entry name" value="Integrase_cat-core"/>
</dbReference>
<feature type="compositionally biased region" description="Basic residues" evidence="4">
    <location>
        <begin position="213"/>
        <end position="224"/>
    </location>
</feature>
<comment type="caution">
    <text evidence="7">The sequence shown here is derived from an EMBL/GenBank/DDBJ whole genome shotgun (WGS) entry which is preliminary data.</text>
</comment>
<dbReference type="Pfam" id="PF00665">
    <property type="entry name" value="rve"/>
    <property type="match status" value="1"/>
</dbReference>
<dbReference type="GO" id="GO:0016787">
    <property type="term" value="F:hydrolase activity"/>
    <property type="evidence" value="ECO:0007669"/>
    <property type="project" value="UniProtKB-KW"/>
</dbReference>
<evidence type="ECO:0008006" key="9">
    <source>
        <dbReference type="Google" id="ProtNLM"/>
    </source>
</evidence>
<dbReference type="GO" id="GO:0015074">
    <property type="term" value="P:DNA integration"/>
    <property type="evidence" value="ECO:0007669"/>
    <property type="project" value="InterPro"/>
</dbReference>
<dbReference type="InterPro" id="IPR012337">
    <property type="entry name" value="RNaseH-like_sf"/>
</dbReference>
<dbReference type="PANTHER" id="PTHR42648">
    <property type="entry name" value="TRANSPOSASE, PUTATIVE-RELATED"/>
    <property type="match status" value="1"/>
</dbReference>
<dbReference type="InterPro" id="IPR025724">
    <property type="entry name" value="GAG-pre-integrase_dom"/>
</dbReference>
<dbReference type="Pfam" id="PF13976">
    <property type="entry name" value="gag_pre-integrs"/>
    <property type="match status" value="1"/>
</dbReference>
<dbReference type="SUPFAM" id="SSF53098">
    <property type="entry name" value="Ribonuclease H-like"/>
    <property type="match status" value="1"/>
</dbReference>
<dbReference type="PROSITE" id="PS50994">
    <property type="entry name" value="INTEGRASE"/>
    <property type="match status" value="1"/>
</dbReference>
<proteinExistence type="predicted"/>
<evidence type="ECO:0000256" key="4">
    <source>
        <dbReference type="SAM" id="MobiDB-lite"/>
    </source>
</evidence>
<sequence>MNNFSPLAKILDENRLKGPNYSDWKRNLNIVLTAEKLVHVLNEEPPIMLEPGADDDAQEAYQLWFDHDSLAKCYILASLENRLQKQHEKMATAKDIMASLKEMFGQQNRSARQSAMKGLMSTKMTEGTPVHDHVMTMIGFINELESLGSEMDNETKIDAILSSLPDSFNQFVLNFNMNKMVVTLPELRNMLQRAEELIKKEKPVIMIAEKGKSSKPKYKNKKRNFGNNKGFKQIPGGNAKKVKRDKSEDACHFCGKKGHWKRNCYQYLASLKKPSEGFKQDGLYFLSPALNSIACIEKDFHENILSKRKRDEVAPTYLWHLRLGHINVERINRLVKDGPLDFLKIESYPTCEPCLQGKMTKLPFSGKGERALGVLDLIHSDVCGPINHVARGGFSYFITFTDDYSRYGYIYLMKHKSESFEKFKEFRNEVEKQKGRNIKCLRSDRGGEYLSDEFKNYLRDNGILSQLTPPRTPQHNGVSERRNRTLLDMVRTMMSAMDLPTSFWGYALETAIYLLNRVPTKSAPKTPYEMWTNKRPSVKHLKIWGCHAHVKKQSADKLESRTIKCNFVGYPKETIGYYFYNPNEQKVIISRNAFFLENEFADNCNMSNKITLEEIMEPNDEINSQKEIQDSIPILNESMVPTRKSNRIVRPPVRLTLLNENYSMISEECEKDPTTYKEAMLDIDKNKWIIAMQSEMDSMYSNEVWTLVDRPNGIKTIGCKWVFKRKRGPDGKVETYKARLVAKGYNQKEGIDYEETFSPVVMLKSIRILLAIAAYYDYEIWQMDVKTAFLNGHLQEDIYMDQPDGFISKRQEHKVCKLKKSIYGLKQASRSWNIRFDETIKQFGFSQNLDEACVYKKTQGNAITFLVLYVDDILLIGNDIGMLSTVKLWLSNHFSMKDLGDATYILGLKLYRDRSNRLLGLSQSAYINKIVAKFNMQDSKKGFVPFRHGIFLSKKMSPKSDIELERMKNCPYASAVGSLMYAMLCTRPDIAQAISVVSRYQSNPGEEHWTAVKHIFK</sequence>
<feature type="region of interest" description="Disordered" evidence="4">
    <location>
        <begin position="212"/>
        <end position="243"/>
    </location>
</feature>
<dbReference type="Gene3D" id="3.30.420.10">
    <property type="entry name" value="Ribonuclease H-like superfamily/Ribonuclease H"/>
    <property type="match status" value="1"/>
</dbReference>
<dbReference type="GO" id="GO:0003676">
    <property type="term" value="F:nucleic acid binding"/>
    <property type="evidence" value="ECO:0007669"/>
    <property type="project" value="InterPro"/>
</dbReference>
<dbReference type="Proteomes" id="UP001054252">
    <property type="component" value="Unassembled WGS sequence"/>
</dbReference>
<evidence type="ECO:0000256" key="1">
    <source>
        <dbReference type="ARBA" id="ARBA00022723"/>
    </source>
</evidence>
<keyword evidence="1" id="KW-0479">Metal-binding</keyword>
<feature type="domain" description="CCHC-type" evidence="5">
    <location>
        <begin position="251"/>
        <end position="264"/>
    </location>
</feature>
<evidence type="ECO:0000313" key="7">
    <source>
        <dbReference type="EMBL" id="GKU97061.1"/>
    </source>
</evidence>
<dbReference type="InterPro" id="IPR036397">
    <property type="entry name" value="RNaseH_sf"/>
</dbReference>
<keyword evidence="3" id="KW-0863">Zinc-finger</keyword>
<gene>
    <name evidence="7" type="ORF">SLEP1_g10245</name>
</gene>
<dbReference type="Pfam" id="PF07727">
    <property type="entry name" value="RVT_2"/>
    <property type="match status" value="1"/>
</dbReference>
<accession>A0AAV5IBZ7</accession>
<dbReference type="Pfam" id="PF14223">
    <property type="entry name" value="Retrotran_gag_2"/>
    <property type="match status" value="1"/>
</dbReference>
<name>A0AAV5IBZ7_9ROSI</name>
<dbReference type="InterPro" id="IPR013103">
    <property type="entry name" value="RVT_2"/>
</dbReference>
<dbReference type="PANTHER" id="PTHR42648:SF27">
    <property type="entry name" value="RNA-DIRECTED DNA POLYMERASE"/>
    <property type="match status" value="1"/>
</dbReference>
<evidence type="ECO:0000259" key="5">
    <source>
        <dbReference type="PROSITE" id="PS50158"/>
    </source>
</evidence>
<dbReference type="SUPFAM" id="SSF57756">
    <property type="entry name" value="Retrovirus zinc finger-like domains"/>
    <property type="match status" value="1"/>
</dbReference>
<evidence type="ECO:0000256" key="2">
    <source>
        <dbReference type="ARBA" id="ARBA00022801"/>
    </source>
</evidence>
<dbReference type="SUPFAM" id="SSF56672">
    <property type="entry name" value="DNA/RNA polymerases"/>
    <property type="match status" value="1"/>
</dbReference>
<dbReference type="InterPro" id="IPR043502">
    <property type="entry name" value="DNA/RNA_pol_sf"/>
</dbReference>
<reference evidence="7 8" key="1">
    <citation type="journal article" date="2021" name="Commun. Biol.">
        <title>The genome of Shorea leprosula (Dipterocarpaceae) highlights the ecological relevance of drought in aseasonal tropical rainforests.</title>
        <authorList>
            <person name="Ng K.K.S."/>
            <person name="Kobayashi M.J."/>
            <person name="Fawcett J.A."/>
            <person name="Hatakeyama M."/>
            <person name="Paape T."/>
            <person name="Ng C.H."/>
            <person name="Ang C.C."/>
            <person name="Tnah L.H."/>
            <person name="Lee C.T."/>
            <person name="Nishiyama T."/>
            <person name="Sese J."/>
            <person name="O'Brien M.J."/>
            <person name="Copetti D."/>
            <person name="Mohd Noor M.I."/>
            <person name="Ong R.C."/>
            <person name="Putra M."/>
            <person name="Sireger I.Z."/>
            <person name="Indrioko S."/>
            <person name="Kosugi Y."/>
            <person name="Izuno A."/>
            <person name="Isagi Y."/>
            <person name="Lee S.L."/>
            <person name="Shimizu K.K."/>
        </authorList>
    </citation>
    <scope>NUCLEOTIDE SEQUENCE [LARGE SCALE GENOMIC DNA]</scope>
    <source>
        <strain evidence="7">214</strain>
    </source>
</reference>
<keyword evidence="3" id="KW-0862">Zinc</keyword>
<dbReference type="InterPro" id="IPR057670">
    <property type="entry name" value="SH3_retrovirus"/>
</dbReference>
<evidence type="ECO:0000256" key="3">
    <source>
        <dbReference type="PROSITE-ProRule" id="PRU00047"/>
    </source>
</evidence>
<keyword evidence="8" id="KW-1185">Reference proteome</keyword>
<keyword evidence="2" id="KW-0378">Hydrolase</keyword>
<organism evidence="7 8">
    <name type="scientific">Rubroshorea leprosula</name>
    <dbReference type="NCBI Taxonomy" id="152421"/>
    <lineage>
        <taxon>Eukaryota</taxon>
        <taxon>Viridiplantae</taxon>
        <taxon>Streptophyta</taxon>
        <taxon>Embryophyta</taxon>
        <taxon>Tracheophyta</taxon>
        <taxon>Spermatophyta</taxon>
        <taxon>Magnoliopsida</taxon>
        <taxon>eudicotyledons</taxon>
        <taxon>Gunneridae</taxon>
        <taxon>Pentapetalae</taxon>
        <taxon>rosids</taxon>
        <taxon>malvids</taxon>
        <taxon>Malvales</taxon>
        <taxon>Dipterocarpaceae</taxon>
        <taxon>Rubroshorea</taxon>
    </lineage>
</organism>
<evidence type="ECO:0000313" key="8">
    <source>
        <dbReference type="Proteomes" id="UP001054252"/>
    </source>
</evidence>
<evidence type="ECO:0000259" key="6">
    <source>
        <dbReference type="PROSITE" id="PS50994"/>
    </source>
</evidence>
<dbReference type="Pfam" id="PF25597">
    <property type="entry name" value="SH3_retrovirus"/>
    <property type="match status" value="1"/>
</dbReference>
<dbReference type="PROSITE" id="PS50158">
    <property type="entry name" value="ZF_CCHC"/>
    <property type="match status" value="1"/>
</dbReference>
<dbReference type="InterPro" id="IPR036875">
    <property type="entry name" value="Znf_CCHC_sf"/>
</dbReference>
<dbReference type="InterPro" id="IPR039537">
    <property type="entry name" value="Retrotran_Ty1/copia-like"/>
</dbReference>
<dbReference type="EMBL" id="BPVZ01000011">
    <property type="protein sequence ID" value="GKU97061.1"/>
    <property type="molecule type" value="Genomic_DNA"/>
</dbReference>
<protein>
    <recommendedName>
        <fullName evidence="9">Retrovirus-related Pol polyprotein from transposon TNT 1-94</fullName>
    </recommendedName>
</protein>